<keyword evidence="3" id="KW-1185">Reference proteome</keyword>
<feature type="signal peptide" evidence="1">
    <location>
        <begin position="1"/>
        <end position="33"/>
    </location>
</feature>
<protein>
    <submittedName>
        <fullName evidence="2">Type IX secretion system membrane protein, PorP/SprF family</fullName>
    </submittedName>
</protein>
<reference evidence="3" key="1">
    <citation type="submission" date="2016-11" db="EMBL/GenBank/DDBJ databases">
        <authorList>
            <person name="Varghese N."/>
            <person name="Submissions S."/>
        </authorList>
    </citation>
    <scope>NUCLEOTIDE SEQUENCE [LARGE SCALE GENOMIC DNA]</scope>
    <source>
        <strain evidence="3">DSM 22638</strain>
    </source>
</reference>
<dbReference type="STRING" id="570519.SAMN04488116_2225"/>
<dbReference type="InterPro" id="IPR019861">
    <property type="entry name" value="PorP/SprF_Bacteroidetes"/>
</dbReference>
<feature type="chain" id="PRO_5009912204" evidence="1">
    <location>
        <begin position="34"/>
        <end position="317"/>
    </location>
</feature>
<keyword evidence="1" id="KW-0732">Signal</keyword>
<evidence type="ECO:0000256" key="1">
    <source>
        <dbReference type="SAM" id="SignalP"/>
    </source>
</evidence>
<evidence type="ECO:0000313" key="3">
    <source>
        <dbReference type="Proteomes" id="UP000184532"/>
    </source>
</evidence>
<sequence>MDMGYDRKIQRMTRQIRISCFMVLLAGMVSVSAQQDPQFTQYMYNTLNVNPAYAGSRGHLTALLMHRSQWVGVNGAPTTQVLAVDGPMGNNVGLGLVLSHDALGPASEVFADANFSYTVRLDADDKRLSFGLKGGGRMFNVDFSKGLVENPDVAFQNNIKNKFLPTIGAGVYYHTKKSYLGLAVPNFFAQDHYDGEEQEIAAERLHYFLIGGKIIDLTPDIKFKPAFFVKWVPGAPVIADISANAMLMETFTAGLAYRWDDSFSALMGLQISPDLSVGYAYDLTTSDLRSYTSGTHEVFLRYEFKTVEKRLKSPRFY</sequence>
<name>A0A1M5M2H0_9FLAO</name>
<dbReference type="Proteomes" id="UP000184532">
    <property type="component" value="Unassembled WGS sequence"/>
</dbReference>
<dbReference type="AlphaFoldDB" id="A0A1M5M2H0"/>
<dbReference type="EMBL" id="FQWL01000003">
    <property type="protein sequence ID" value="SHG71426.1"/>
    <property type="molecule type" value="Genomic_DNA"/>
</dbReference>
<organism evidence="2 3">
    <name type="scientific">Flagellimonas flava</name>
    <dbReference type="NCBI Taxonomy" id="570519"/>
    <lineage>
        <taxon>Bacteria</taxon>
        <taxon>Pseudomonadati</taxon>
        <taxon>Bacteroidota</taxon>
        <taxon>Flavobacteriia</taxon>
        <taxon>Flavobacteriales</taxon>
        <taxon>Flavobacteriaceae</taxon>
        <taxon>Flagellimonas</taxon>
    </lineage>
</organism>
<evidence type="ECO:0000313" key="2">
    <source>
        <dbReference type="EMBL" id="SHG71426.1"/>
    </source>
</evidence>
<proteinExistence type="predicted"/>
<accession>A0A1M5M2H0</accession>
<dbReference type="Pfam" id="PF11751">
    <property type="entry name" value="PorP_SprF"/>
    <property type="match status" value="1"/>
</dbReference>
<gene>
    <name evidence="2" type="ORF">SAMN04488116_2225</name>
</gene>
<dbReference type="NCBIfam" id="TIGR03519">
    <property type="entry name" value="T9SS_PorP_fam"/>
    <property type="match status" value="1"/>
</dbReference>